<dbReference type="Proteomes" id="UP001499967">
    <property type="component" value="Unassembled WGS sequence"/>
</dbReference>
<evidence type="ECO:0000313" key="2">
    <source>
        <dbReference type="Proteomes" id="UP001499967"/>
    </source>
</evidence>
<dbReference type="RefSeq" id="WP_343944762.1">
    <property type="nucleotide sequence ID" value="NZ_BAAAHP010000180.1"/>
</dbReference>
<keyword evidence="2" id="KW-1185">Reference proteome</keyword>
<accession>A0ABN1N8L7</accession>
<reference evidence="1 2" key="1">
    <citation type="journal article" date="2019" name="Int. J. Syst. Evol. Microbiol.">
        <title>The Global Catalogue of Microorganisms (GCM) 10K type strain sequencing project: providing services to taxonomists for standard genome sequencing and annotation.</title>
        <authorList>
            <consortium name="The Broad Institute Genomics Platform"/>
            <consortium name="The Broad Institute Genome Sequencing Center for Infectious Disease"/>
            <person name="Wu L."/>
            <person name="Ma J."/>
        </authorList>
    </citation>
    <scope>NUCLEOTIDE SEQUENCE [LARGE SCALE GENOMIC DNA]</scope>
    <source>
        <strain evidence="1 2">JCM 11117</strain>
    </source>
</reference>
<comment type="caution">
    <text evidence="1">The sequence shown here is derived from an EMBL/GenBank/DDBJ whole genome shotgun (WGS) entry which is preliminary data.</text>
</comment>
<name>A0ABN1N8L7_9PSEU</name>
<gene>
    <name evidence="1" type="ORF">GCM10009559_57570</name>
</gene>
<dbReference type="EMBL" id="BAAAHP010000180">
    <property type="protein sequence ID" value="GAA0897247.1"/>
    <property type="molecule type" value="Genomic_DNA"/>
</dbReference>
<sequence length="62" mass="6437">MSGDHDYSGDYGYDLAHEVNAALAEIPRPRRATSVPVVSASAAIHGDLHGDLGYDSAHEGGS</sequence>
<protein>
    <submittedName>
        <fullName evidence="1">Uncharacterized protein</fullName>
    </submittedName>
</protein>
<organism evidence="1 2">
    <name type="scientific">Pseudonocardia zijingensis</name>
    <dbReference type="NCBI Taxonomy" id="153376"/>
    <lineage>
        <taxon>Bacteria</taxon>
        <taxon>Bacillati</taxon>
        <taxon>Actinomycetota</taxon>
        <taxon>Actinomycetes</taxon>
        <taxon>Pseudonocardiales</taxon>
        <taxon>Pseudonocardiaceae</taxon>
        <taxon>Pseudonocardia</taxon>
    </lineage>
</organism>
<evidence type="ECO:0000313" key="1">
    <source>
        <dbReference type="EMBL" id="GAA0897247.1"/>
    </source>
</evidence>
<proteinExistence type="predicted"/>